<organism evidence="7">
    <name type="scientific">freshwater metagenome</name>
    <dbReference type="NCBI Taxonomy" id="449393"/>
    <lineage>
        <taxon>unclassified sequences</taxon>
        <taxon>metagenomes</taxon>
        <taxon>ecological metagenomes</taxon>
    </lineage>
</organism>
<dbReference type="GO" id="GO:0005829">
    <property type="term" value="C:cytosol"/>
    <property type="evidence" value="ECO:0007669"/>
    <property type="project" value="TreeGrafter"/>
</dbReference>
<accession>A0A6J7P920</accession>
<dbReference type="InterPro" id="IPR040686">
    <property type="entry name" value="PurK_C"/>
</dbReference>
<dbReference type="Pfam" id="PF17769">
    <property type="entry name" value="PurK_C"/>
    <property type="match status" value="1"/>
</dbReference>
<dbReference type="InterPro" id="IPR054350">
    <property type="entry name" value="PurT/PurK_preATP-grasp"/>
</dbReference>
<dbReference type="InterPro" id="IPR003135">
    <property type="entry name" value="ATP-grasp_carboxylate-amine"/>
</dbReference>
<dbReference type="GO" id="GO:0005524">
    <property type="term" value="F:ATP binding"/>
    <property type="evidence" value="ECO:0007669"/>
    <property type="project" value="UniProtKB-KW"/>
</dbReference>
<dbReference type="Pfam" id="PF22660">
    <property type="entry name" value="RS_preATP-grasp-like"/>
    <property type="match status" value="1"/>
</dbReference>
<keyword evidence="2" id="KW-0547">Nucleotide-binding</keyword>
<dbReference type="PANTHER" id="PTHR11609:SF5">
    <property type="entry name" value="PHOSPHORIBOSYLAMINOIMIDAZOLE CARBOXYLASE"/>
    <property type="match status" value="1"/>
</dbReference>
<dbReference type="Gene3D" id="3.40.50.20">
    <property type="match status" value="1"/>
</dbReference>
<dbReference type="Pfam" id="PF02222">
    <property type="entry name" value="ATP-grasp"/>
    <property type="match status" value="1"/>
</dbReference>
<dbReference type="GO" id="GO:0016874">
    <property type="term" value="F:ligase activity"/>
    <property type="evidence" value="ECO:0007669"/>
    <property type="project" value="UniProtKB-KW"/>
</dbReference>
<dbReference type="GO" id="GO:0004638">
    <property type="term" value="F:phosphoribosylaminoimidazole carboxylase activity"/>
    <property type="evidence" value="ECO:0007669"/>
    <property type="project" value="InterPro"/>
</dbReference>
<keyword evidence="1" id="KW-0436">Ligase</keyword>
<name>A0A6J7P920_9ZZZZ</name>
<dbReference type="NCBIfam" id="NF004680">
    <property type="entry name" value="PRK06019.1-6"/>
    <property type="match status" value="1"/>
</dbReference>
<dbReference type="SUPFAM" id="SSF56059">
    <property type="entry name" value="Glutathione synthetase ATP-binding domain-like"/>
    <property type="match status" value="1"/>
</dbReference>
<dbReference type="InterPro" id="IPR011761">
    <property type="entry name" value="ATP-grasp"/>
</dbReference>
<gene>
    <name evidence="7" type="ORF">UFOPK3992_00551</name>
</gene>
<evidence type="ECO:0000313" key="7">
    <source>
        <dbReference type="EMBL" id="CAB4999653.1"/>
    </source>
</evidence>
<dbReference type="InterPro" id="IPR013815">
    <property type="entry name" value="ATP_grasp_subdomain_1"/>
</dbReference>
<dbReference type="HAMAP" id="MF_01928">
    <property type="entry name" value="PurK"/>
    <property type="match status" value="1"/>
</dbReference>
<dbReference type="Gene3D" id="3.30.470.20">
    <property type="entry name" value="ATP-grasp fold, B domain"/>
    <property type="match status" value="1"/>
</dbReference>
<keyword evidence="3" id="KW-0658">Purine biosynthesis</keyword>
<reference evidence="7" key="1">
    <citation type="submission" date="2020-05" db="EMBL/GenBank/DDBJ databases">
        <authorList>
            <person name="Chiriac C."/>
            <person name="Salcher M."/>
            <person name="Ghai R."/>
            <person name="Kavagutti S V."/>
        </authorList>
    </citation>
    <scope>NUCLEOTIDE SEQUENCE</scope>
</reference>
<dbReference type="NCBIfam" id="TIGR01161">
    <property type="entry name" value="purK"/>
    <property type="match status" value="1"/>
</dbReference>
<dbReference type="GO" id="GO:0046872">
    <property type="term" value="F:metal ion binding"/>
    <property type="evidence" value="ECO:0007669"/>
    <property type="project" value="InterPro"/>
</dbReference>
<dbReference type="NCBIfam" id="NF004679">
    <property type="entry name" value="PRK06019.1-5"/>
    <property type="match status" value="1"/>
</dbReference>
<keyword evidence="4" id="KW-0067">ATP-binding</keyword>
<proteinExistence type="inferred from homology"/>
<evidence type="ECO:0000256" key="3">
    <source>
        <dbReference type="ARBA" id="ARBA00022755"/>
    </source>
</evidence>
<dbReference type="GO" id="GO:0006189">
    <property type="term" value="P:'de novo' IMP biosynthetic process"/>
    <property type="evidence" value="ECO:0007669"/>
    <property type="project" value="InterPro"/>
</dbReference>
<dbReference type="EMBL" id="CAFBOZ010000060">
    <property type="protein sequence ID" value="CAB4999653.1"/>
    <property type="molecule type" value="Genomic_DNA"/>
</dbReference>
<evidence type="ECO:0000259" key="6">
    <source>
        <dbReference type="PROSITE" id="PS50975"/>
    </source>
</evidence>
<evidence type="ECO:0000256" key="2">
    <source>
        <dbReference type="ARBA" id="ARBA00022741"/>
    </source>
</evidence>
<feature type="domain" description="ATP-grasp" evidence="6">
    <location>
        <begin position="117"/>
        <end position="306"/>
    </location>
</feature>
<dbReference type="FunFam" id="3.30.470.20:FF:000029">
    <property type="entry name" value="N5-carboxyaminoimidazole ribonucleotide synthase"/>
    <property type="match status" value="1"/>
</dbReference>
<dbReference type="Gene3D" id="3.30.1490.20">
    <property type="entry name" value="ATP-grasp fold, A domain"/>
    <property type="match status" value="1"/>
</dbReference>
<dbReference type="PANTHER" id="PTHR11609">
    <property type="entry name" value="PURINE BIOSYNTHESIS PROTEIN 6/7, PUR6/7"/>
    <property type="match status" value="1"/>
</dbReference>
<dbReference type="AlphaFoldDB" id="A0A6J7P920"/>
<dbReference type="InterPro" id="IPR011054">
    <property type="entry name" value="Rudment_hybrid_motif"/>
</dbReference>
<dbReference type="PROSITE" id="PS50975">
    <property type="entry name" value="ATP_GRASP"/>
    <property type="match status" value="1"/>
</dbReference>
<comment type="pathway">
    <text evidence="5">Purine metabolism.</text>
</comment>
<evidence type="ECO:0000256" key="4">
    <source>
        <dbReference type="ARBA" id="ARBA00022840"/>
    </source>
</evidence>
<sequence length="392" mass="41286">MHDLPPVVSAPDFPTVAMIGGGQLARMTAQAAIQLGVGLRVLAANPAESAAQVVRDVRFGSHDDPAALADLAEGVAVVTFDHEHVPQELLADLIANGSTVRPDPSCLIYAQDKVVMRQRLTEAGIPCPRWTVANTVNDLEAFGAEVGWPLMLKTSRGGYDGRGVWSVESADHAAELMGSVALASGVVWLAEERVAFTQELAAQVARSPSGQAVAYPVVRTVQTDGICTEVVSPAPGLSEEHATAAQAIALEIAGLLGVTGMLAVELFDTPDGVLVNELAMRPHNSGHWSIDGAVTSQFENHLRAVLDLPLGSPLALAAHAVMVNVLGGDLPDLYPAYRHLMARDPGLRVHVYGKEVRPGRKVGHVTVIGDDLTDLLARAHHAADYLSGAIDE</sequence>
<evidence type="ECO:0000256" key="1">
    <source>
        <dbReference type="ARBA" id="ARBA00022598"/>
    </source>
</evidence>
<dbReference type="SUPFAM" id="SSF51246">
    <property type="entry name" value="Rudiment single hybrid motif"/>
    <property type="match status" value="1"/>
</dbReference>
<evidence type="ECO:0000256" key="5">
    <source>
        <dbReference type="ARBA" id="ARBA00025704"/>
    </source>
</evidence>
<dbReference type="InterPro" id="IPR005875">
    <property type="entry name" value="PurK"/>
</dbReference>
<protein>
    <submittedName>
        <fullName evidence="7">Unannotated protein</fullName>
    </submittedName>
</protein>
<dbReference type="InterPro" id="IPR016185">
    <property type="entry name" value="PreATP-grasp_dom_sf"/>
</dbReference>
<dbReference type="SUPFAM" id="SSF52440">
    <property type="entry name" value="PreATP-grasp domain"/>
    <property type="match status" value="1"/>
</dbReference>